<dbReference type="PANTHER" id="PTHR10357">
    <property type="entry name" value="ALPHA-AMYLASE FAMILY MEMBER"/>
    <property type="match status" value="1"/>
</dbReference>
<dbReference type="PANTHER" id="PTHR10357:SF210">
    <property type="entry name" value="MALTODEXTRIN GLUCOSIDASE"/>
    <property type="match status" value="1"/>
</dbReference>
<comment type="caution">
    <text evidence="5">The sequence shown here is derived from an EMBL/GenBank/DDBJ whole genome shotgun (WGS) entry which is preliminary data.</text>
</comment>
<reference evidence="5" key="1">
    <citation type="submission" date="2020-10" db="EMBL/GenBank/DDBJ databases">
        <authorList>
            <person name="Gilroy R."/>
        </authorList>
    </citation>
    <scope>NUCLEOTIDE SEQUENCE</scope>
    <source>
        <strain evidence="5">ChiW13-3771</strain>
    </source>
</reference>
<evidence type="ECO:0000313" key="6">
    <source>
        <dbReference type="Proteomes" id="UP000824201"/>
    </source>
</evidence>
<dbReference type="Gene3D" id="2.60.40.10">
    <property type="entry name" value="Immunoglobulins"/>
    <property type="match status" value="1"/>
</dbReference>
<dbReference type="Gene3D" id="3.20.20.80">
    <property type="entry name" value="Glycosidases"/>
    <property type="match status" value="1"/>
</dbReference>
<keyword evidence="2" id="KW-0378">Hydrolase</keyword>
<name>A0A9D1JCZ6_9FIRM</name>
<organism evidence="5 6">
    <name type="scientific">Candidatus Fimimorpha faecalis</name>
    <dbReference type="NCBI Taxonomy" id="2840824"/>
    <lineage>
        <taxon>Bacteria</taxon>
        <taxon>Bacillati</taxon>
        <taxon>Bacillota</taxon>
        <taxon>Clostridia</taxon>
        <taxon>Eubacteriales</taxon>
        <taxon>Candidatus Fimimorpha</taxon>
    </lineage>
</organism>
<dbReference type="SUPFAM" id="SSF51445">
    <property type="entry name" value="(Trans)glycosidases"/>
    <property type="match status" value="1"/>
</dbReference>
<gene>
    <name evidence="5" type="ORF">IAC96_06985</name>
</gene>
<dbReference type="InterPro" id="IPR014756">
    <property type="entry name" value="Ig_E-set"/>
</dbReference>
<dbReference type="Pfam" id="PF02903">
    <property type="entry name" value="Alpha-amylase_N"/>
    <property type="match status" value="1"/>
</dbReference>
<evidence type="ECO:0000256" key="3">
    <source>
        <dbReference type="ARBA" id="ARBA00023295"/>
    </source>
</evidence>
<evidence type="ECO:0000313" key="5">
    <source>
        <dbReference type="EMBL" id="HIR88678.1"/>
    </source>
</evidence>
<evidence type="ECO:0000256" key="2">
    <source>
        <dbReference type="ARBA" id="ARBA00022801"/>
    </source>
</evidence>
<dbReference type="InterPro" id="IPR017853">
    <property type="entry name" value="GH"/>
</dbReference>
<dbReference type="CDD" id="cd02857">
    <property type="entry name" value="E_set_CDase_PDE_N"/>
    <property type="match status" value="1"/>
</dbReference>
<accession>A0A9D1JCZ6</accession>
<proteinExistence type="inferred from homology"/>
<dbReference type="SMART" id="SM00642">
    <property type="entry name" value="Aamy"/>
    <property type="match status" value="1"/>
</dbReference>
<dbReference type="InterPro" id="IPR045857">
    <property type="entry name" value="O16G_dom_2"/>
</dbReference>
<dbReference type="Gene3D" id="3.90.400.10">
    <property type="entry name" value="Oligo-1,6-glucosidase, Domain 2"/>
    <property type="match status" value="1"/>
</dbReference>
<dbReference type="InterPro" id="IPR013783">
    <property type="entry name" value="Ig-like_fold"/>
</dbReference>
<reference evidence="5" key="2">
    <citation type="journal article" date="2021" name="PeerJ">
        <title>Extensive microbial diversity within the chicken gut microbiome revealed by metagenomics and culture.</title>
        <authorList>
            <person name="Gilroy R."/>
            <person name="Ravi A."/>
            <person name="Getino M."/>
            <person name="Pursley I."/>
            <person name="Horton D.L."/>
            <person name="Alikhan N.F."/>
            <person name="Baker D."/>
            <person name="Gharbi K."/>
            <person name="Hall N."/>
            <person name="Watson M."/>
            <person name="Adriaenssens E.M."/>
            <person name="Foster-Nyarko E."/>
            <person name="Jarju S."/>
            <person name="Secka A."/>
            <person name="Antonio M."/>
            <person name="Oren A."/>
            <person name="Chaudhuri R.R."/>
            <person name="La Ragione R."/>
            <person name="Hildebrand F."/>
            <person name="Pallen M.J."/>
        </authorList>
    </citation>
    <scope>NUCLEOTIDE SEQUENCE</scope>
    <source>
        <strain evidence="5">ChiW13-3771</strain>
    </source>
</reference>
<dbReference type="AlphaFoldDB" id="A0A9D1JCZ6"/>
<evidence type="ECO:0000256" key="1">
    <source>
        <dbReference type="ARBA" id="ARBA00008061"/>
    </source>
</evidence>
<dbReference type="EMBL" id="DVHN01000081">
    <property type="protein sequence ID" value="HIR88678.1"/>
    <property type="molecule type" value="Genomic_DNA"/>
</dbReference>
<dbReference type="GO" id="GO:0005975">
    <property type="term" value="P:carbohydrate metabolic process"/>
    <property type="evidence" value="ECO:0007669"/>
    <property type="project" value="InterPro"/>
</dbReference>
<feature type="domain" description="Glycosyl hydrolase family 13 catalytic" evidence="4">
    <location>
        <begin position="140"/>
        <end position="497"/>
    </location>
</feature>
<dbReference type="SUPFAM" id="SSF81296">
    <property type="entry name" value="E set domains"/>
    <property type="match status" value="1"/>
</dbReference>
<sequence>MEYSSIFHDMNKRYCYALEKGKFLFRIRTKRNDIKRVILHYQDKYIPVQYLDTRKQLEMKRVTSDSYSDYFEAVISIDIICLRYFFELTDYSDCTIYYGNYEFYEHEITSIDHMFDCPQNLREEEMFCIPEWAKNKIVYQIFPSRFASSKQIPEEIWYKKPIGHKENLQGDLKGIVQRLPYLKDLGIDIIYLTPIFASDSTHKYDTIDYYQIDPSFGTKEDLQNLVQTAHAMGMKVILDGVFNHTSPKFFAFEDIRRNQEASAYRDWYFIEEFPLRKGSRMEKPNYKSFSYYGGMPKLNLRNPETADYFIQVACYWLQQYQIDGWRLDVADEISHVFWKKFRKAIKAINPNALIIGEVWHYAGDFLEGDEWDSVMNYPFYSAVQAFAAEESITATKFLEDLGFLRGNLHQSVYPVLWNLIDSHDTARFLYTCGEKKEKLKLAAALQLLMPGMPMIYYGDEYGMTGGPDPDCRRGMVWDATYQDTAIHHWYQSLIQVRKKFPCITEGSIITVQTVDEAGLIILTRQLSDQKITLIFHGKEAEVKLPEYTGQPDLITGNPFNGILKAYETIAINSSSL</sequence>
<dbReference type="InterPro" id="IPR006047">
    <property type="entry name" value="GH13_cat_dom"/>
</dbReference>
<dbReference type="GO" id="GO:0004553">
    <property type="term" value="F:hydrolase activity, hydrolyzing O-glycosyl compounds"/>
    <property type="evidence" value="ECO:0007669"/>
    <property type="project" value="InterPro"/>
</dbReference>
<dbReference type="CDD" id="cd11338">
    <property type="entry name" value="AmyAc_CMD"/>
    <property type="match status" value="1"/>
</dbReference>
<dbReference type="InterPro" id="IPR004185">
    <property type="entry name" value="Glyco_hydro_13_lg-like_dom"/>
</dbReference>
<dbReference type="Pfam" id="PF00128">
    <property type="entry name" value="Alpha-amylase"/>
    <property type="match status" value="1"/>
</dbReference>
<dbReference type="Proteomes" id="UP000824201">
    <property type="component" value="Unassembled WGS sequence"/>
</dbReference>
<keyword evidence="3" id="KW-0326">Glycosidase</keyword>
<comment type="similarity">
    <text evidence="1">Belongs to the glycosyl hydrolase 13 family.</text>
</comment>
<protein>
    <submittedName>
        <fullName evidence="5">Alpha amylase N-terminal ig-like domain-containing protein</fullName>
    </submittedName>
</protein>
<evidence type="ECO:0000259" key="4">
    <source>
        <dbReference type="SMART" id="SM00642"/>
    </source>
</evidence>